<name>A0A0Q3L2M2_BRADI</name>
<reference evidence="3" key="3">
    <citation type="submission" date="2018-08" db="UniProtKB">
        <authorList>
            <consortium name="EnsemblPlants"/>
        </authorList>
    </citation>
    <scope>IDENTIFICATION</scope>
    <source>
        <strain evidence="3">cv. Bd21</strain>
    </source>
</reference>
<evidence type="ECO:0000313" key="3">
    <source>
        <dbReference type="EnsemblPlants" id="KQK17457"/>
    </source>
</evidence>
<evidence type="ECO:0000313" key="4">
    <source>
        <dbReference type="Proteomes" id="UP000008810"/>
    </source>
</evidence>
<proteinExistence type="predicted"/>
<dbReference type="ExpressionAtlas" id="A0A0Q3L2M2">
    <property type="expression patterns" value="baseline and differential"/>
</dbReference>
<dbReference type="GO" id="GO:0003924">
    <property type="term" value="F:GTPase activity"/>
    <property type="evidence" value="ECO:0000318"/>
    <property type="project" value="GO_Central"/>
</dbReference>
<keyword evidence="4" id="KW-1185">Reference proteome</keyword>
<dbReference type="GO" id="GO:0005525">
    <property type="term" value="F:GTP binding"/>
    <property type="evidence" value="ECO:0000318"/>
    <property type="project" value="GO_Central"/>
</dbReference>
<evidence type="ECO:0000256" key="1">
    <source>
        <dbReference type="SAM" id="MobiDB-lite"/>
    </source>
</evidence>
<dbReference type="FunCoup" id="A0A0Q3L2M2">
    <property type="interactions" value="151"/>
</dbReference>
<feature type="region of interest" description="Disordered" evidence="1">
    <location>
        <begin position="1"/>
        <end position="43"/>
    </location>
</feature>
<dbReference type="OrthoDB" id="691119at2759"/>
<protein>
    <submittedName>
        <fullName evidence="2 3">Uncharacterized protein</fullName>
    </submittedName>
</protein>
<dbReference type="Proteomes" id="UP000008810">
    <property type="component" value="Chromosome 1"/>
</dbReference>
<dbReference type="InParanoid" id="A0A0Q3L2M2"/>
<dbReference type="Gramene" id="KQK17457">
    <property type="protein sequence ID" value="KQK17457"/>
    <property type="gene ID" value="BRADI_1g34557v3"/>
</dbReference>
<reference evidence="2 3" key="1">
    <citation type="journal article" date="2010" name="Nature">
        <title>Genome sequencing and analysis of the model grass Brachypodium distachyon.</title>
        <authorList>
            <consortium name="International Brachypodium Initiative"/>
        </authorList>
    </citation>
    <scope>NUCLEOTIDE SEQUENCE [LARGE SCALE GENOMIC DNA]</scope>
    <source>
        <strain evidence="2 3">Bd21</strain>
    </source>
</reference>
<feature type="region of interest" description="Disordered" evidence="1">
    <location>
        <begin position="309"/>
        <end position="339"/>
    </location>
</feature>
<accession>A0A0Q3L2M2</accession>
<gene>
    <name evidence="2" type="ORF">BRADI_1g34557v3</name>
</gene>
<dbReference type="EnsemblPlants" id="KQK17457">
    <property type="protein sequence ID" value="KQK17457"/>
    <property type="gene ID" value="BRADI_1g34557v3"/>
</dbReference>
<reference evidence="2" key="2">
    <citation type="submission" date="2017-06" db="EMBL/GenBank/DDBJ databases">
        <title>WGS assembly of Brachypodium distachyon.</title>
        <authorList>
            <consortium name="The International Brachypodium Initiative"/>
            <person name="Lucas S."/>
            <person name="Harmon-Smith M."/>
            <person name="Lail K."/>
            <person name="Tice H."/>
            <person name="Grimwood J."/>
            <person name="Bruce D."/>
            <person name="Barry K."/>
            <person name="Shu S."/>
            <person name="Lindquist E."/>
            <person name="Wang M."/>
            <person name="Pitluck S."/>
            <person name="Vogel J.P."/>
            <person name="Garvin D.F."/>
            <person name="Mockler T.C."/>
            <person name="Schmutz J."/>
            <person name="Rokhsar D."/>
            <person name="Bevan M.W."/>
        </authorList>
    </citation>
    <scope>NUCLEOTIDE SEQUENCE</scope>
    <source>
        <strain evidence="2">Bd21</strain>
    </source>
</reference>
<evidence type="ECO:0000313" key="2">
    <source>
        <dbReference type="EMBL" id="KQK17457.2"/>
    </source>
</evidence>
<dbReference type="EMBL" id="CM000880">
    <property type="protein sequence ID" value="KQK17457.2"/>
    <property type="molecule type" value="Genomic_DNA"/>
</dbReference>
<organism evidence="2">
    <name type="scientific">Brachypodium distachyon</name>
    <name type="common">Purple false brome</name>
    <name type="synonym">Trachynia distachya</name>
    <dbReference type="NCBI Taxonomy" id="15368"/>
    <lineage>
        <taxon>Eukaryota</taxon>
        <taxon>Viridiplantae</taxon>
        <taxon>Streptophyta</taxon>
        <taxon>Embryophyta</taxon>
        <taxon>Tracheophyta</taxon>
        <taxon>Spermatophyta</taxon>
        <taxon>Magnoliopsida</taxon>
        <taxon>Liliopsida</taxon>
        <taxon>Poales</taxon>
        <taxon>Poaceae</taxon>
        <taxon>BOP clade</taxon>
        <taxon>Pooideae</taxon>
        <taxon>Stipodae</taxon>
        <taxon>Brachypodieae</taxon>
        <taxon>Brachypodium</taxon>
    </lineage>
</organism>
<dbReference type="AlphaFoldDB" id="A0A0Q3L2M2"/>
<sequence>MWRRSAPSPLKAISGRRMCSTSPSVAGSRRKMPSPSPSVWEGQRPRRRYMLAYSSCYRPPSAGHDARTPNCMNGSTPVILPAKGIDAKCPFLLFKMKASAKKAQVSWLQKKQARFNPERAGYTNALRVARVATGPDGLHLEQAGDGGQPGALSFHIDVTYMGRPWVDDVVFEEGSSVPLREVAVIKRLPGGDGISIMSCVGGLGVKLHDIVFMLHSYSITVALTFTERWFHVSSKFTEEPLYVRVGLDCIDITVLVENLIKKLYQMYEQEEREKNIMHAKQDHQDRETLMQQRKELMEEQERKKLEALRRSAESKKHKHMREEMKKAVHRAKEEARTREEGRCEEYDDTCFCTSIFQPVEESDWLKPSEVDCANEESCKDLPEETTKSIK</sequence>